<dbReference type="RefSeq" id="WP_170210127.1">
    <property type="nucleotide sequence ID" value="NZ_FOUP01000021.1"/>
</dbReference>
<evidence type="ECO:0000313" key="4">
    <source>
        <dbReference type="Proteomes" id="UP000270697"/>
    </source>
</evidence>
<evidence type="ECO:0000313" key="3">
    <source>
        <dbReference type="Proteomes" id="UP000199398"/>
    </source>
</evidence>
<dbReference type="EMBL" id="RBXX01000002">
    <property type="protein sequence ID" value="RKT82016.1"/>
    <property type="molecule type" value="Genomic_DNA"/>
</dbReference>
<protein>
    <submittedName>
        <fullName evidence="2">Uncharacterized protein</fullName>
    </submittedName>
</protein>
<reference evidence="2 3" key="1">
    <citation type="submission" date="2016-10" db="EMBL/GenBank/DDBJ databases">
        <authorList>
            <person name="de Groot N.N."/>
        </authorList>
    </citation>
    <scope>NUCLEOTIDE SEQUENCE [LARGE SCALE GENOMIC DNA]</scope>
    <source>
        <strain evidence="2 3">CPCC 201259</strain>
    </source>
</reference>
<evidence type="ECO:0000313" key="1">
    <source>
        <dbReference type="EMBL" id="RKT82016.1"/>
    </source>
</evidence>
<dbReference type="Proteomes" id="UP000199398">
    <property type="component" value="Unassembled WGS sequence"/>
</dbReference>
<dbReference type="STRING" id="455193.SAMN05421805_12154"/>
<organism evidence="2 3">
    <name type="scientific">Saccharopolyspora antimicrobica</name>
    <dbReference type="NCBI Taxonomy" id="455193"/>
    <lineage>
        <taxon>Bacteria</taxon>
        <taxon>Bacillati</taxon>
        <taxon>Actinomycetota</taxon>
        <taxon>Actinomycetes</taxon>
        <taxon>Pseudonocardiales</taxon>
        <taxon>Pseudonocardiaceae</taxon>
        <taxon>Saccharopolyspora</taxon>
    </lineage>
</organism>
<dbReference type="Proteomes" id="UP000270697">
    <property type="component" value="Unassembled WGS sequence"/>
</dbReference>
<name>A0A1I5J482_9PSEU</name>
<keyword evidence="4" id="KW-1185">Reference proteome</keyword>
<evidence type="ECO:0000313" key="2">
    <source>
        <dbReference type="EMBL" id="SFO67625.1"/>
    </source>
</evidence>
<dbReference type="AlphaFoldDB" id="A0A1I5J482"/>
<sequence length="51" mass="5853">MSRYLIAQLAQDPQLGPGVAAEMQRQERTEHPMLPGMGFMFEENPCWCCPR</sequence>
<reference evidence="1 4" key="2">
    <citation type="submission" date="2018-10" db="EMBL/GenBank/DDBJ databases">
        <title>Sequencing the genomes of 1000 actinobacteria strains.</title>
        <authorList>
            <person name="Klenk H.-P."/>
        </authorList>
    </citation>
    <scope>NUCLEOTIDE SEQUENCE [LARGE SCALE GENOMIC DNA]</scope>
    <source>
        <strain evidence="1 4">DSM 45119</strain>
    </source>
</reference>
<proteinExistence type="predicted"/>
<accession>A0A1I5J482</accession>
<dbReference type="EMBL" id="FOUP01000021">
    <property type="protein sequence ID" value="SFO67625.1"/>
    <property type="molecule type" value="Genomic_DNA"/>
</dbReference>
<gene>
    <name evidence="1" type="ORF">ATL45_0256</name>
    <name evidence="2" type="ORF">SAMN05421805_12154</name>
</gene>